<name>A0A3A8AI00_9HYPH</name>
<keyword evidence="3 4" id="KW-0546">Nucleotide metabolism</keyword>
<keyword evidence="2 4" id="KW-0378">Hydrolase</keyword>
<comment type="catalytic activity">
    <reaction evidence="4">
        <text>N(7)-methyl-GTP + H2O = N(7)-methyl-GMP + diphosphate + H(+)</text>
        <dbReference type="Rhea" id="RHEA:58744"/>
        <dbReference type="ChEBI" id="CHEBI:15377"/>
        <dbReference type="ChEBI" id="CHEBI:15378"/>
        <dbReference type="ChEBI" id="CHEBI:33019"/>
        <dbReference type="ChEBI" id="CHEBI:58285"/>
        <dbReference type="ChEBI" id="CHEBI:87133"/>
    </reaction>
</comment>
<dbReference type="SUPFAM" id="SSF52972">
    <property type="entry name" value="ITPase-like"/>
    <property type="match status" value="1"/>
</dbReference>
<evidence type="ECO:0000256" key="1">
    <source>
        <dbReference type="ARBA" id="ARBA00001968"/>
    </source>
</evidence>
<dbReference type="PANTHER" id="PTHR43213:SF5">
    <property type="entry name" value="BIFUNCTIONAL DTTP_UTP PYROPHOSPHATASE_METHYLTRANSFERASE PROTEIN-RELATED"/>
    <property type="match status" value="1"/>
</dbReference>
<comment type="caution">
    <text evidence="5">The sequence shown here is derived from an EMBL/GenBank/DDBJ whole genome shotgun (WGS) entry which is preliminary data.</text>
</comment>
<dbReference type="GO" id="GO:0005737">
    <property type="term" value="C:cytoplasm"/>
    <property type="evidence" value="ECO:0007669"/>
    <property type="project" value="UniProtKB-SubCell"/>
</dbReference>
<comment type="cofactor">
    <cofactor evidence="1 4">
        <name>a divalent metal cation</name>
        <dbReference type="ChEBI" id="CHEBI:60240"/>
    </cofactor>
</comment>
<dbReference type="RefSeq" id="WP_109768356.1">
    <property type="nucleotide sequence ID" value="NZ_CP159474.1"/>
</dbReference>
<dbReference type="HAMAP" id="MF_00528">
    <property type="entry name" value="Maf"/>
    <property type="match status" value="1"/>
</dbReference>
<comment type="similarity">
    <text evidence="4">Belongs to the Maf family. YceF subfamily.</text>
</comment>
<dbReference type="InterPro" id="IPR029001">
    <property type="entry name" value="ITPase-like_fam"/>
</dbReference>
<protein>
    <recommendedName>
        <fullName evidence="4">7-methyl-GTP pyrophosphatase</fullName>
        <shortName evidence="4">m(7)GTP pyrophosphatase</shortName>
        <ecNumber evidence="4">3.6.1.-</ecNumber>
    </recommendedName>
</protein>
<keyword evidence="4" id="KW-0963">Cytoplasm</keyword>
<dbReference type="Pfam" id="PF02545">
    <property type="entry name" value="Maf"/>
    <property type="match status" value="1"/>
</dbReference>
<keyword evidence="6" id="KW-1185">Reference proteome</keyword>
<proteinExistence type="inferred from homology"/>
<organism evidence="5 6">
    <name type="scientific">Oceaniradius stylonematis</name>
    <dbReference type="NCBI Taxonomy" id="2184161"/>
    <lineage>
        <taxon>Bacteria</taxon>
        <taxon>Pseudomonadati</taxon>
        <taxon>Pseudomonadota</taxon>
        <taxon>Alphaproteobacteria</taxon>
        <taxon>Hyphomicrobiales</taxon>
        <taxon>Ahrensiaceae</taxon>
        <taxon>Oceaniradius</taxon>
    </lineage>
</organism>
<sequence length="197" mass="21103">MTFVLASSSPFRAELLTKAGLIFSTDAADIEERAVEAPLVESGLDAADVAAVLAEAKALDVSARHPGALVLGADQTMALDGELLHKPANMEEARFRLLAMSGKAHALHSALALVRDGETLWRHVSTAHMHVRTLSPAFIGRYLAEVGEAALQSVGAYQIEGAGIRLFDRVEGDYFTIIGMPMLPLLAELRRLDMIDG</sequence>
<dbReference type="PANTHER" id="PTHR43213">
    <property type="entry name" value="BIFUNCTIONAL DTTP/UTP PYROPHOSPHATASE/METHYLTRANSFERASE PROTEIN-RELATED"/>
    <property type="match status" value="1"/>
</dbReference>
<dbReference type="EC" id="3.6.1.-" evidence="4"/>
<reference evidence="5 6" key="1">
    <citation type="journal article" date="2018" name="Int. J. Syst. Bacteriol.">
        <title>Oceaniradius stylonemae gen. nov., sp. nov., isolated from a red alga, Stylonema cornu-cervi.</title>
        <authorList>
            <person name="Jeong S."/>
        </authorList>
    </citation>
    <scope>NUCLEOTIDE SEQUENCE [LARGE SCALE GENOMIC DNA]</scope>
    <source>
        <strain evidence="5 6">StC1</strain>
    </source>
</reference>
<comment type="subcellular location">
    <subcellularLocation>
        <location evidence="4">Cytoplasm</location>
    </subcellularLocation>
</comment>
<comment type="caution">
    <text evidence="4">Lacks conserved residue(s) required for the propagation of feature annotation.</text>
</comment>
<accession>A0A3A8AI00</accession>
<dbReference type="InterPro" id="IPR003697">
    <property type="entry name" value="Maf-like"/>
</dbReference>
<feature type="site" description="Important for substrate specificity" evidence="4">
    <location>
        <position position="160"/>
    </location>
</feature>
<dbReference type="GO" id="GO:0047429">
    <property type="term" value="F:nucleoside triphosphate diphosphatase activity"/>
    <property type="evidence" value="ECO:0007669"/>
    <property type="project" value="InterPro"/>
</dbReference>
<dbReference type="Proteomes" id="UP000246132">
    <property type="component" value="Unassembled WGS sequence"/>
</dbReference>
<dbReference type="AlphaFoldDB" id="A0A3A8AI00"/>
<gene>
    <name evidence="5" type="ORF">DEM25_005590</name>
</gene>
<dbReference type="OrthoDB" id="9813962at2"/>
<dbReference type="PIRSF" id="PIRSF006305">
    <property type="entry name" value="Maf"/>
    <property type="match status" value="1"/>
</dbReference>
<feature type="site" description="Important for substrate specificity" evidence="4">
    <location>
        <position position="11"/>
    </location>
</feature>
<feature type="active site" description="Proton acceptor" evidence="4">
    <location>
        <position position="74"/>
    </location>
</feature>
<evidence type="ECO:0000256" key="2">
    <source>
        <dbReference type="ARBA" id="ARBA00022801"/>
    </source>
</evidence>
<evidence type="ECO:0000256" key="4">
    <source>
        <dbReference type="HAMAP-Rule" id="MF_00528"/>
    </source>
</evidence>
<dbReference type="NCBIfam" id="NF002690">
    <property type="entry name" value="PRK02478.1"/>
    <property type="match status" value="1"/>
</dbReference>
<feature type="site" description="Important for substrate specificity" evidence="4">
    <location>
        <position position="75"/>
    </location>
</feature>
<dbReference type="CDD" id="cd00555">
    <property type="entry name" value="Maf"/>
    <property type="match status" value="1"/>
</dbReference>
<dbReference type="EMBL" id="QFWV02000004">
    <property type="protein sequence ID" value="RKF07300.1"/>
    <property type="molecule type" value="Genomic_DNA"/>
</dbReference>
<evidence type="ECO:0000313" key="6">
    <source>
        <dbReference type="Proteomes" id="UP000246132"/>
    </source>
</evidence>
<evidence type="ECO:0000256" key="3">
    <source>
        <dbReference type="ARBA" id="ARBA00023080"/>
    </source>
</evidence>
<dbReference type="Gene3D" id="3.90.950.10">
    <property type="match status" value="1"/>
</dbReference>
<evidence type="ECO:0000313" key="5">
    <source>
        <dbReference type="EMBL" id="RKF07300.1"/>
    </source>
</evidence>
<comment type="function">
    <text evidence="4">Nucleoside triphosphate pyrophosphatase that hydrolyzes 7-methyl-GTP (m(7)GTP). May have a dual role in cell division arrest and in preventing the incorporation of modified nucleotides into cellular nucleic acids.</text>
</comment>
<dbReference type="GO" id="GO:0009117">
    <property type="term" value="P:nucleotide metabolic process"/>
    <property type="evidence" value="ECO:0007669"/>
    <property type="project" value="UniProtKB-KW"/>
</dbReference>